<proteinExistence type="inferred from homology"/>
<dbReference type="Proteomes" id="UP000053923">
    <property type="component" value="Unassembled WGS sequence"/>
</dbReference>
<keyword evidence="2" id="KW-0859">Xylose metabolism</keyword>
<gene>
    <name evidence="8" type="ORF">ADL12_32750</name>
</gene>
<organism evidence="8 9">
    <name type="scientific">Streptomyces regalis</name>
    <dbReference type="NCBI Taxonomy" id="68262"/>
    <lineage>
        <taxon>Bacteria</taxon>
        <taxon>Bacillati</taxon>
        <taxon>Actinomycetota</taxon>
        <taxon>Actinomycetes</taxon>
        <taxon>Kitasatosporales</taxon>
        <taxon>Streptomycetaceae</taxon>
        <taxon>Streptomyces</taxon>
    </lineage>
</organism>
<protein>
    <recommendedName>
        <fullName evidence="10">Carbohydrate kinase</fullName>
    </recommendedName>
</protein>
<evidence type="ECO:0000256" key="4">
    <source>
        <dbReference type="ARBA" id="ARBA00022777"/>
    </source>
</evidence>
<feature type="domain" description="Carbohydrate kinase FGGY N-terminal" evidence="6">
    <location>
        <begin position="5"/>
        <end position="166"/>
    </location>
</feature>
<keyword evidence="9" id="KW-1185">Reference proteome</keyword>
<evidence type="ECO:0000313" key="9">
    <source>
        <dbReference type="Proteomes" id="UP000053923"/>
    </source>
</evidence>
<comment type="similarity">
    <text evidence="1 5">Belongs to the FGGY kinase family.</text>
</comment>
<evidence type="ECO:0000313" key="8">
    <source>
        <dbReference type="EMBL" id="KUL26228.1"/>
    </source>
</evidence>
<evidence type="ECO:0000259" key="6">
    <source>
        <dbReference type="Pfam" id="PF00370"/>
    </source>
</evidence>
<evidence type="ECO:0000256" key="2">
    <source>
        <dbReference type="ARBA" id="ARBA00022629"/>
    </source>
</evidence>
<dbReference type="GO" id="GO:0016301">
    <property type="term" value="F:kinase activity"/>
    <property type="evidence" value="ECO:0007669"/>
    <property type="project" value="UniProtKB-KW"/>
</dbReference>
<evidence type="ECO:0000259" key="7">
    <source>
        <dbReference type="Pfam" id="PF02782"/>
    </source>
</evidence>
<dbReference type="EMBL" id="LLZG01000363">
    <property type="protein sequence ID" value="KUL26228.1"/>
    <property type="molecule type" value="Genomic_DNA"/>
</dbReference>
<dbReference type="AlphaFoldDB" id="A0A101JG79"/>
<comment type="caution">
    <text evidence="8">The sequence shown here is derived from an EMBL/GenBank/DDBJ whole genome shotgun (WGS) entry which is preliminary data.</text>
</comment>
<sequence length="418" mass="43861">MGPCVALCDAADRPLRPAVLYGVDTRASAEIKELATRYGRAALLADGGVPLTSESVGPKLLWLRRHEPHLWRRAARWHTVTSFLIRRLTGRYVMDHGSAASAAPLYSRGAARWCGSRYAEIAPGLEVPDLAWSDEVAGEVTREAADATGLAAGTPVTVGAIDAVAEACSVGVVRPGDVMVMYGTTLLLLQVIGPDGAEVVPEGSIGIYPGLMRGTFHASGNVTTAGGLLDWIAELARRTPGELAAAAAEVPLGSEGLLVLPYFAGMRTPEFHPEMGGGVRGLSLRHGAPHLFRAAMEGIACAARRNLEALERFGGPAARLVAVGGGTANTVWTQIVSDLLGKGQVIPAQTVGASYGSAMLAARAVRAVDDPTRWVSAARTLAPDVAASSRYRALYDRHRRLERQSADEAGRAVGAPLL</sequence>
<dbReference type="InterPro" id="IPR050406">
    <property type="entry name" value="FGGY_Carb_Kinase"/>
</dbReference>
<dbReference type="InterPro" id="IPR043129">
    <property type="entry name" value="ATPase_NBD"/>
</dbReference>
<dbReference type="InterPro" id="IPR018483">
    <property type="entry name" value="Carb_kinase_FGGY_CS"/>
</dbReference>
<accession>A0A101JG79</accession>
<dbReference type="PANTHER" id="PTHR43095">
    <property type="entry name" value="SUGAR KINASE"/>
    <property type="match status" value="1"/>
</dbReference>
<dbReference type="InterPro" id="IPR018485">
    <property type="entry name" value="FGGY_C"/>
</dbReference>
<dbReference type="PROSITE" id="PS00445">
    <property type="entry name" value="FGGY_KINASES_2"/>
    <property type="match status" value="1"/>
</dbReference>
<reference evidence="9" key="1">
    <citation type="submission" date="2015-10" db="EMBL/GenBank/DDBJ databases">
        <authorList>
            <person name="Ju K.-S."/>
            <person name="Doroghazi J.R."/>
            <person name="Metcalf W.W."/>
        </authorList>
    </citation>
    <scope>NUCLEOTIDE SEQUENCE [LARGE SCALE GENOMIC DNA]</scope>
    <source>
        <strain evidence="9">NRRL 3151</strain>
    </source>
</reference>
<dbReference type="PANTHER" id="PTHR43095:SF5">
    <property type="entry name" value="XYLULOSE KINASE"/>
    <property type="match status" value="1"/>
</dbReference>
<dbReference type="InterPro" id="IPR000577">
    <property type="entry name" value="Carb_kinase_FGGY"/>
</dbReference>
<keyword evidence="3 5" id="KW-0808">Transferase</keyword>
<keyword evidence="2" id="KW-0119">Carbohydrate metabolism</keyword>
<evidence type="ECO:0000256" key="3">
    <source>
        <dbReference type="ARBA" id="ARBA00022679"/>
    </source>
</evidence>
<keyword evidence="4 5" id="KW-0418">Kinase</keyword>
<evidence type="ECO:0000256" key="5">
    <source>
        <dbReference type="RuleBase" id="RU003733"/>
    </source>
</evidence>
<dbReference type="Pfam" id="PF02782">
    <property type="entry name" value="FGGY_C"/>
    <property type="match status" value="1"/>
</dbReference>
<dbReference type="Pfam" id="PF00370">
    <property type="entry name" value="FGGY_N"/>
    <property type="match status" value="1"/>
</dbReference>
<evidence type="ECO:0000256" key="1">
    <source>
        <dbReference type="ARBA" id="ARBA00009156"/>
    </source>
</evidence>
<dbReference type="GO" id="GO:0042732">
    <property type="term" value="P:D-xylose metabolic process"/>
    <property type="evidence" value="ECO:0007669"/>
    <property type="project" value="UniProtKB-KW"/>
</dbReference>
<name>A0A101JG79_9ACTN</name>
<dbReference type="GO" id="GO:0016773">
    <property type="term" value="F:phosphotransferase activity, alcohol group as acceptor"/>
    <property type="evidence" value="ECO:0007669"/>
    <property type="project" value="InterPro"/>
</dbReference>
<dbReference type="PIRSF" id="PIRSF000538">
    <property type="entry name" value="GlpK"/>
    <property type="match status" value="1"/>
</dbReference>
<dbReference type="SUPFAM" id="SSF53067">
    <property type="entry name" value="Actin-like ATPase domain"/>
    <property type="match status" value="2"/>
</dbReference>
<dbReference type="InterPro" id="IPR018484">
    <property type="entry name" value="FGGY_N"/>
</dbReference>
<evidence type="ECO:0008006" key="10">
    <source>
        <dbReference type="Google" id="ProtNLM"/>
    </source>
</evidence>
<dbReference type="Gene3D" id="3.30.420.40">
    <property type="match status" value="2"/>
</dbReference>
<feature type="domain" description="Carbohydrate kinase FGGY C-terminal" evidence="7">
    <location>
        <begin position="180"/>
        <end position="364"/>
    </location>
</feature>